<dbReference type="EMBL" id="GL945435">
    <property type="protein sequence ID" value="EGO23922.1"/>
    <property type="molecule type" value="Genomic_DNA"/>
</dbReference>
<dbReference type="OrthoDB" id="2879636at2759"/>
<reference evidence="2" key="1">
    <citation type="submission" date="2011-04" db="EMBL/GenBank/DDBJ databases">
        <title>Evolution of plant cell wall degrading machinery underlies the functional diversity of forest fungi.</title>
        <authorList>
            <consortium name="US DOE Joint Genome Institute (JGI-PGF)"/>
            <person name="Eastwood D.C."/>
            <person name="Floudas D."/>
            <person name="Binder M."/>
            <person name="Majcherczyk A."/>
            <person name="Schneider P."/>
            <person name="Aerts A."/>
            <person name="Asiegbu F.O."/>
            <person name="Baker S.E."/>
            <person name="Barry K."/>
            <person name="Bendiksby M."/>
            <person name="Blumentritt M."/>
            <person name="Coutinho P.M."/>
            <person name="Cullen D."/>
            <person name="Cullen D."/>
            <person name="Gathman A."/>
            <person name="Goodell B."/>
            <person name="Henrissat B."/>
            <person name="Ihrmark K."/>
            <person name="Kauserud H."/>
            <person name="Kohler A."/>
            <person name="LaButti K."/>
            <person name="Lapidus A."/>
            <person name="Lavin J.L."/>
            <person name="Lee Y.-H."/>
            <person name="Lindquist E."/>
            <person name="Lilly W."/>
            <person name="Lucas S."/>
            <person name="Morin E."/>
            <person name="Murat C."/>
            <person name="Oguiza J.A."/>
            <person name="Park J."/>
            <person name="Pisabarro A.G."/>
            <person name="Riley R."/>
            <person name="Rosling A."/>
            <person name="Salamov A."/>
            <person name="Schmidt O."/>
            <person name="Schmutz J."/>
            <person name="Skrede I."/>
            <person name="Stenlid J."/>
            <person name="Wiebenga A."/>
            <person name="Xie X."/>
            <person name="Kues U."/>
            <person name="Hibbett D.S."/>
            <person name="Hoffmeister D."/>
            <person name="Hogberg N."/>
            <person name="Martin F."/>
            <person name="Grigoriev I.V."/>
            <person name="Watkinson S.C."/>
        </authorList>
    </citation>
    <scope>NUCLEOTIDE SEQUENCE</scope>
    <source>
        <strain evidence="2">S7.9</strain>
    </source>
</reference>
<evidence type="ECO:0000313" key="2">
    <source>
        <dbReference type="EMBL" id="EGO23922.1"/>
    </source>
</evidence>
<dbReference type="HOGENOM" id="CLU_033082_1_2_1"/>
<feature type="domain" description="BTB" evidence="1">
    <location>
        <begin position="29"/>
        <end position="103"/>
    </location>
</feature>
<dbReference type="Pfam" id="PF00651">
    <property type="entry name" value="BTB"/>
    <property type="match status" value="1"/>
</dbReference>
<dbReference type="KEGG" id="sla:SERLADRAFT_439235"/>
<dbReference type="Proteomes" id="UP000008064">
    <property type="component" value="Unassembled WGS sequence"/>
</dbReference>
<dbReference type="AlphaFoldDB" id="F8NZA2"/>
<dbReference type="InterPro" id="IPR011333">
    <property type="entry name" value="SKP1/BTB/POZ_sf"/>
</dbReference>
<organism>
    <name type="scientific">Serpula lacrymans var. lacrymans (strain S7.9)</name>
    <name type="common">Dry rot fungus</name>
    <dbReference type="NCBI Taxonomy" id="578457"/>
    <lineage>
        <taxon>Eukaryota</taxon>
        <taxon>Fungi</taxon>
        <taxon>Dikarya</taxon>
        <taxon>Basidiomycota</taxon>
        <taxon>Agaricomycotina</taxon>
        <taxon>Agaricomycetes</taxon>
        <taxon>Agaricomycetidae</taxon>
        <taxon>Boletales</taxon>
        <taxon>Coniophorineae</taxon>
        <taxon>Serpulaceae</taxon>
        <taxon>Serpula</taxon>
    </lineage>
</organism>
<dbReference type="RefSeq" id="XP_007319684.1">
    <property type="nucleotide sequence ID" value="XM_007319622.1"/>
</dbReference>
<name>F8NZA2_SERL9</name>
<dbReference type="SUPFAM" id="SSF54695">
    <property type="entry name" value="POZ domain"/>
    <property type="match status" value="1"/>
</dbReference>
<proteinExistence type="predicted"/>
<gene>
    <name evidence="2" type="ORF">SERLADRAFT_439235</name>
</gene>
<dbReference type="GeneID" id="18815167"/>
<evidence type="ECO:0000259" key="1">
    <source>
        <dbReference type="PROSITE" id="PS50097"/>
    </source>
</evidence>
<dbReference type="CDD" id="cd18186">
    <property type="entry name" value="BTB_POZ_ZBTB_KLHL-like"/>
    <property type="match status" value="1"/>
</dbReference>
<sequence>MVTVGSRNTTSAKTNVPSLEKGDPWFDDGNIVLLTEESKVAFKVHRGVLARHSEVFESMFAIPQPDADLELYEGCQVVHMYDIPTELSDLVVALYDGVVFQTRNIVDFFYLAGILRLSTKYFISHLRTKAILHLTQTWCYALDAHDRMIQRALQSPITDDITFPYAHPLHVLNLAREVNVQIVIPSVLYYLTLYPLADILRGDHPKLLCEHPSRPSCQLSSIDLKDYTLMFQHRWDLMLRFVHEFFGERSADMTCLNGQASCTNGFARHANRLSRSWRSRTSPLHYMMQATQELVSDVNICFVCRKIFERDAIALRQKVWDELPTVIGLPTWEELKEMDLPV</sequence>
<protein>
    <recommendedName>
        <fullName evidence="1">BTB domain-containing protein</fullName>
    </recommendedName>
</protein>
<dbReference type="Gene3D" id="3.30.710.10">
    <property type="entry name" value="Potassium Channel Kv1.1, Chain A"/>
    <property type="match status" value="1"/>
</dbReference>
<dbReference type="InterPro" id="IPR000210">
    <property type="entry name" value="BTB/POZ_dom"/>
</dbReference>
<dbReference type="PROSITE" id="PS50097">
    <property type="entry name" value="BTB"/>
    <property type="match status" value="1"/>
</dbReference>
<accession>F8NZA2</accession>